<gene>
    <name evidence="2" type="ORF">SAMN05444420_10326</name>
</gene>
<dbReference type="GeneID" id="85018515"/>
<organism evidence="2 3">
    <name type="scientific">Capnocytophaga granulosa</name>
    <dbReference type="NCBI Taxonomy" id="45242"/>
    <lineage>
        <taxon>Bacteria</taxon>
        <taxon>Pseudomonadati</taxon>
        <taxon>Bacteroidota</taxon>
        <taxon>Flavobacteriia</taxon>
        <taxon>Flavobacteriales</taxon>
        <taxon>Flavobacteriaceae</taxon>
        <taxon>Capnocytophaga</taxon>
    </lineage>
</organism>
<keyword evidence="1" id="KW-0472">Membrane</keyword>
<dbReference type="AlphaFoldDB" id="A0A1H2V2D3"/>
<dbReference type="RefSeq" id="WP_009641099.1">
    <property type="nucleotide sequence ID" value="NZ_CAJPRD010000028.1"/>
</dbReference>
<evidence type="ECO:0000256" key="1">
    <source>
        <dbReference type="SAM" id="Phobius"/>
    </source>
</evidence>
<name>A0A1H2V2D3_9FLAO</name>
<accession>A0A1H2V2D3</accession>
<dbReference type="Proteomes" id="UP000182771">
    <property type="component" value="Unassembled WGS sequence"/>
</dbReference>
<evidence type="ECO:0000313" key="2">
    <source>
        <dbReference type="EMBL" id="SDW62119.1"/>
    </source>
</evidence>
<keyword evidence="3" id="KW-1185">Reference proteome</keyword>
<reference evidence="2 3" key="1">
    <citation type="submission" date="2016-10" db="EMBL/GenBank/DDBJ databases">
        <authorList>
            <person name="Varghese N."/>
            <person name="Submissions S."/>
        </authorList>
    </citation>
    <scope>NUCLEOTIDE SEQUENCE [LARGE SCALE GENOMIC DNA]</scope>
    <source>
        <strain evidence="2 3">DSM 11449</strain>
    </source>
</reference>
<keyword evidence="1" id="KW-0812">Transmembrane</keyword>
<evidence type="ECO:0000313" key="3">
    <source>
        <dbReference type="Proteomes" id="UP000182771"/>
    </source>
</evidence>
<sequence length="49" mass="5691">MKKPTINIEKFYDLMLTNKWWGTIAVILSTLIIYLFGKITGEAIYSLTH</sequence>
<feature type="transmembrane region" description="Helical" evidence="1">
    <location>
        <begin position="20"/>
        <end position="37"/>
    </location>
</feature>
<dbReference type="EMBL" id="FNND01000003">
    <property type="protein sequence ID" value="SDW62119.1"/>
    <property type="molecule type" value="Genomic_DNA"/>
</dbReference>
<protein>
    <submittedName>
        <fullName evidence="2">Uncharacterized protein</fullName>
    </submittedName>
</protein>
<keyword evidence="1" id="KW-1133">Transmembrane helix</keyword>
<proteinExistence type="predicted"/>
<comment type="caution">
    <text evidence="2">The sequence shown here is derived from an EMBL/GenBank/DDBJ whole genome shotgun (WGS) entry which is preliminary data.</text>
</comment>